<organism evidence="2">
    <name type="scientific">Sesamum latifolium</name>
    <dbReference type="NCBI Taxonomy" id="2727402"/>
    <lineage>
        <taxon>Eukaryota</taxon>
        <taxon>Viridiplantae</taxon>
        <taxon>Streptophyta</taxon>
        <taxon>Embryophyta</taxon>
        <taxon>Tracheophyta</taxon>
        <taxon>Spermatophyta</taxon>
        <taxon>Magnoliopsida</taxon>
        <taxon>eudicotyledons</taxon>
        <taxon>Gunneridae</taxon>
        <taxon>Pentapetalae</taxon>
        <taxon>asterids</taxon>
        <taxon>lamiids</taxon>
        <taxon>Lamiales</taxon>
        <taxon>Pedaliaceae</taxon>
        <taxon>Sesamum</taxon>
    </lineage>
</organism>
<comment type="caution">
    <text evidence="2">The sequence shown here is derived from an EMBL/GenBank/DDBJ whole genome shotgun (WGS) entry which is preliminary data.</text>
</comment>
<protein>
    <submittedName>
        <fullName evidence="2">Uncharacterized protein</fullName>
    </submittedName>
</protein>
<dbReference type="EMBL" id="JACGWN010000008">
    <property type="protein sequence ID" value="KAL0440161.1"/>
    <property type="molecule type" value="Genomic_DNA"/>
</dbReference>
<reference evidence="2" key="1">
    <citation type="submission" date="2020-06" db="EMBL/GenBank/DDBJ databases">
        <authorList>
            <person name="Li T."/>
            <person name="Hu X."/>
            <person name="Zhang T."/>
            <person name="Song X."/>
            <person name="Zhang H."/>
            <person name="Dai N."/>
            <person name="Sheng W."/>
            <person name="Hou X."/>
            <person name="Wei L."/>
        </authorList>
    </citation>
    <scope>NUCLEOTIDE SEQUENCE</scope>
    <source>
        <strain evidence="2">KEN1</strain>
        <tissue evidence="2">Leaf</tissue>
    </source>
</reference>
<name>A0AAW2WHN7_9LAMI</name>
<evidence type="ECO:0000313" key="2">
    <source>
        <dbReference type="EMBL" id="KAL0440161.1"/>
    </source>
</evidence>
<dbReference type="AlphaFoldDB" id="A0AAW2WHN7"/>
<gene>
    <name evidence="2" type="ORF">Slati_2499100</name>
</gene>
<accession>A0AAW2WHN7</accession>
<evidence type="ECO:0000256" key="1">
    <source>
        <dbReference type="SAM" id="MobiDB-lite"/>
    </source>
</evidence>
<reference evidence="2" key="2">
    <citation type="journal article" date="2024" name="Plant">
        <title>Genomic evolution and insights into agronomic trait innovations of Sesamum species.</title>
        <authorList>
            <person name="Miao H."/>
            <person name="Wang L."/>
            <person name="Qu L."/>
            <person name="Liu H."/>
            <person name="Sun Y."/>
            <person name="Le M."/>
            <person name="Wang Q."/>
            <person name="Wei S."/>
            <person name="Zheng Y."/>
            <person name="Lin W."/>
            <person name="Duan Y."/>
            <person name="Cao H."/>
            <person name="Xiong S."/>
            <person name="Wang X."/>
            <person name="Wei L."/>
            <person name="Li C."/>
            <person name="Ma Q."/>
            <person name="Ju M."/>
            <person name="Zhao R."/>
            <person name="Li G."/>
            <person name="Mu C."/>
            <person name="Tian Q."/>
            <person name="Mei H."/>
            <person name="Zhang T."/>
            <person name="Gao T."/>
            <person name="Zhang H."/>
        </authorList>
    </citation>
    <scope>NUCLEOTIDE SEQUENCE</scope>
    <source>
        <strain evidence="2">KEN1</strain>
    </source>
</reference>
<proteinExistence type="predicted"/>
<feature type="region of interest" description="Disordered" evidence="1">
    <location>
        <begin position="24"/>
        <end position="52"/>
    </location>
</feature>
<sequence>MKYLQASKSSSSSRPYLLKLNKLPSSSWQGFPRSSGKGFSSNTSWLGGKHQEPGQVELAKVNQKWHLLNRCVKKASYELKDDLVEGEHTA</sequence>